<evidence type="ECO:0000256" key="3">
    <source>
        <dbReference type="ARBA" id="ARBA00022692"/>
    </source>
</evidence>
<feature type="non-terminal residue" evidence="11">
    <location>
        <position position="80"/>
    </location>
</feature>
<comment type="similarity">
    <text evidence="1 9">Belongs to the NIPA (TC 2.A.7) family.</text>
</comment>
<protein>
    <recommendedName>
        <fullName evidence="9">Probable magnesium transporter</fullName>
    </recommendedName>
</protein>
<keyword evidence="9" id="KW-0813">Transport</keyword>
<keyword evidence="3 9" id="KW-0812">Transmembrane</keyword>
<organism evidence="11 12">
    <name type="scientific">Gossypium lobatum</name>
    <dbReference type="NCBI Taxonomy" id="34289"/>
    <lineage>
        <taxon>Eukaryota</taxon>
        <taxon>Viridiplantae</taxon>
        <taxon>Streptophyta</taxon>
        <taxon>Embryophyta</taxon>
        <taxon>Tracheophyta</taxon>
        <taxon>Spermatophyta</taxon>
        <taxon>Magnoliopsida</taxon>
        <taxon>eudicotyledons</taxon>
        <taxon>Gunneridae</taxon>
        <taxon>Pentapetalae</taxon>
        <taxon>rosids</taxon>
        <taxon>malvids</taxon>
        <taxon>Malvales</taxon>
        <taxon>Malvaceae</taxon>
        <taxon>Malvoideae</taxon>
        <taxon>Gossypium</taxon>
    </lineage>
</organism>
<evidence type="ECO:0000256" key="7">
    <source>
        <dbReference type="ARBA" id="ARBA00023136"/>
    </source>
</evidence>
<dbReference type="AlphaFoldDB" id="A0A7J8N706"/>
<accession>A0A7J8N706</accession>
<keyword evidence="6 9" id="KW-0406">Ion transport</keyword>
<evidence type="ECO:0000256" key="9">
    <source>
        <dbReference type="RuleBase" id="RU363078"/>
    </source>
</evidence>
<dbReference type="PANTHER" id="PTHR12570:SF91">
    <property type="entry name" value="MAGNESIUM TRANSPORTER-RELATED"/>
    <property type="match status" value="1"/>
</dbReference>
<evidence type="ECO:0000256" key="5">
    <source>
        <dbReference type="ARBA" id="ARBA00022989"/>
    </source>
</evidence>
<dbReference type="GO" id="GO:0015095">
    <property type="term" value="F:magnesium ion transmembrane transporter activity"/>
    <property type="evidence" value="ECO:0007669"/>
    <property type="project" value="UniProtKB-UniRule"/>
</dbReference>
<comment type="caution">
    <text evidence="9">Lacks conserved residue(s) required for the propagation of feature annotation.</text>
</comment>
<evidence type="ECO:0000256" key="6">
    <source>
        <dbReference type="ARBA" id="ARBA00023065"/>
    </source>
</evidence>
<comment type="subunit">
    <text evidence="2 9">Homodimer.</text>
</comment>
<dbReference type="Proteomes" id="UP000593572">
    <property type="component" value="Unassembled WGS sequence"/>
</dbReference>
<feature type="chain" id="PRO_5029719308" description="Probable magnesium transporter" evidence="10">
    <location>
        <begin position="25"/>
        <end position="80"/>
    </location>
</feature>
<dbReference type="Pfam" id="PF05653">
    <property type="entry name" value="Mg_trans_NIPA"/>
    <property type="match status" value="1"/>
</dbReference>
<dbReference type="SUPFAM" id="SSF103481">
    <property type="entry name" value="Multidrug resistance efflux transporter EmrE"/>
    <property type="match status" value="1"/>
</dbReference>
<comment type="subcellular location">
    <subcellularLocation>
        <location evidence="9">Cell membrane</location>
        <topology evidence="9">Multi-pass membrane protein</topology>
    </subcellularLocation>
    <subcellularLocation>
        <location evidence="9">Early endosome</location>
    </subcellularLocation>
</comment>
<evidence type="ECO:0000313" key="12">
    <source>
        <dbReference type="Proteomes" id="UP000593572"/>
    </source>
</evidence>
<keyword evidence="7 9" id="KW-0472">Membrane</keyword>
<keyword evidence="12" id="KW-1185">Reference proteome</keyword>
<keyword evidence="10" id="KW-0732">Signal</keyword>
<dbReference type="GO" id="GO:0005886">
    <property type="term" value="C:plasma membrane"/>
    <property type="evidence" value="ECO:0007669"/>
    <property type="project" value="UniProtKB-SubCell"/>
</dbReference>
<dbReference type="GO" id="GO:0005769">
    <property type="term" value="C:early endosome"/>
    <property type="evidence" value="ECO:0007669"/>
    <property type="project" value="UniProtKB-SubCell"/>
</dbReference>
<evidence type="ECO:0000313" key="11">
    <source>
        <dbReference type="EMBL" id="MBA0572673.1"/>
    </source>
</evidence>
<name>A0A7J8N706_9ROSI</name>
<evidence type="ECO:0000256" key="1">
    <source>
        <dbReference type="ARBA" id="ARBA00007001"/>
    </source>
</evidence>
<dbReference type="InterPro" id="IPR008521">
    <property type="entry name" value="Mg_trans_NIPA"/>
</dbReference>
<evidence type="ECO:0000256" key="10">
    <source>
        <dbReference type="SAM" id="SignalP"/>
    </source>
</evidence>
<keyword evidence="5 9" id="KW-1133">Transmembrane helix</keyword>
<comment type="caution">
    <text evidence="11">The sequence shown here is derived from an EMBL/GenBank/DDBJ whole genome shotgun (WGS) entry which is preliminary data.</text>
</comment>
<dbReference type="InterPro" id="IPR037185">
    <property type="entry name" value="EmrE-like"/>
</dbReference>
<feature type="transmembrane region" description="Helical" evidence="9">
    <location>
        <begin position="38"/>
        <end position="56"/>
    </location>
</feature>
<comment type="function">
    <text evidence="8 9">Acts as a Mg(2+) transporter. Can also transport other divalent cations such as Fe(2+), Sr(2+), Ba(2+), Mn(2+) and Co(2+) but to a much less extent than Mg(2+).</text>
</comment>
<reference evidence="11 12" key="1">
    <citation type="journal article" date="2019" name="Genome Biol. Evol.">
        <title>Insights into the evolution of the New World diploid cottons (Gossypium, subgenus Houzingenia) based on genome sequencing.</title>
        <authorList>
            <person name="Grover C.E."/>
            <person name="Arick M.A. 2nd"/>
            <person name="Thrash A."/>
            <person name="Conover J.L."/>
            <person name="Sanders W.S."/>
            <person name="Peterson D.G."/>
            <person name="Frelichowski J.E."/>
            <person name="Scheffler J.A."/>
            <person name="Scheffler B.E."/>
            <person name="Wendel J.F."/>
        </authorList>
    </citation>
    <scope>NUCLEOTIDE SEQUENCE [LARGE SCALE GENOMIC DNA]</scope>
    <source>
        <strain evidence="11">157</strain>
        <tissue evidence="11">Leaf</tissue>
    </source>
</reference>
<keyword evidence="4 9" id="KW-0967">Endosome</keyword>
<evidence type="ECO:0000256" key="2">
    <source>
        <dbReference type="ARBA" id="ARBA00011738"/>
    </source>
</evidence>
<feature type="signal peptide" evidence="10">
    <location>
        <begin position="1"/>
        <end position="24"/>
    </location>
</feature>
<dbReference type="PANTHER" id="PTHR12570">
    <property type="match status" value="1"/>
</dbReference>
<evidence type="ECO:0000256" key="4">
    <source>
        <dbReference type="ARBA" id="ARBA00022753"/>
    </source>
</evidence>
<proteinExistence type="inferred from homology"/>
<sequence>MEIYHSNFWFGLLVLIASCHFSCSAALAHIILREKLHTFGILGCVLCVVGSTAIVLHAPPERQIESVTEVWDLATEPGSI</sequence>
<evidence type="ECO:0000256" key="8">
    <source>
        <dbReference type="ARBA" id="ARBA00025284"/>
    </source>
</evidence>
<keyword evidence="9" id="KW-0460">Magnesium</keyword>
<gene>
    <name evidence="11" type="ORF">Golob_002997</name>
</gene>
<dbReference type="EMBL" id="JABEZX010000012">
    <property type="protein sequence ID" value="MBA0572673.1"/>
    <property type="molecule type" value="Genomic_DNA"/>
</dbReference>
<keyword evidence="9" id="KW-1003">Cell membrane</keyword>